<feature type="domain" description="CinA C-terminal" evidence="1">
    <location>
        <begin position="9"/>
        <end position="159"/>
    </location>
</feature>
<dbReference type="AlphaFoldDB" id="A0A0K6IRK7"/>
<evidence type="ECO:0000313" key="2">
    <source>
        <dbReference type="EMBL" id="CUB05740.1"/>
    </source>
</evidence>
<dbReference type="EMBL" id="CYHG01000012">
    <property type="protein sequence ID" value="CUB05740.1"/>
    <property type="molecule type" value="Genomic_DNA"/>
</dbReference>
<dbReference type="InterPro" id="IPR036653">
    <property type="entry name" value="CinA-like_C"/>
</dbReference>
<dbReference type="STRING" id="1137284.GCA_001418205_03163"/>
<keyword evidence="3" id="KW-1185">Reference proteome</keyword>
<organism evidence="2 3">
    <name type="scientific">Marinomonas fungiae</name>
    <dbReference type="NCBI Taxonomy" id="1137284"/>
    <lineage>
        <taxon>Bacteria</taxon>
        <taxon>Pseudomonadati</taxon>
        <taxon>Pseudomonadota</taxon>
        <taxon>Gammaproteobacteria</taxon>
        <taxon>Oceanospirillales</taxon>
        <taxon>Oceanospirillaceae</taxon>
        <taxon>Marinomonas</taxon>
    </lineage>
</organism>
<dbReference type="RefSeq" id="WP_055464196.1">
    <property type="nucleotide sequence ID" value="NZ_CYHG01000012.1"/>
</dbReference>
<evidence type="ECO:0000313" key="3">
    <source>
        <dbReference type="Proteomes" id="UP000182769"/>
    </source>
</evidence>
<dbReference type="GO" id="GO:0016787">
    <property type="term" value="F:hydrolase activity"/>
    <property type="evidence" value="ECO:0007669"/>
    <property type="project" value="UniProtKB-KW"/>
</dbReference>
<dbReference type="InterPro" id="IPR008136">
    <property type="entry name" value="CinA_C"/>
</dbReference>
<protein>
    <submittedName>
        <fullName evidence="2">Amidohydrolase, PncC family</fullName>
    </submittedName>
</protein>
<dbReference type="NCBIfam" id="TIGR00199">
    <property type="entry name" value="PncC_domain"/>
    <property type="match status" value="1"/>
</dbReference>
<dbReference type="SUPFAM" id="SSF142433">
    <property type="entry name" value="CinA-like"/>
    <property type="match status" value="1"/>
</dbReference>
<evidence type="ECO:0000259" key="1">
    <source>
        <dbReference type="Pfam" id="PF02464"/>
    </source>
</evidence>
<reference evidence="3" key="1">
    <citation type="submission" date="2015-08" db="EMBL/GenBank/DDBJ databases">
        <authorList>
            <person name="Varghese N."/>
        </authorList>
    </citation>
    <scope>NUCLEOTIDE SEQUENCE [LARGE SCALE GENOMIC DNA]</scope>
    <source>
        <strain evidence="3">JCM 18476</strain>
    </source>
</reference>
<dbReference type="Pfam" id="PF02464">
    <property type="entry name" value="CinA"/>
    <property type="match status" value="1"/>
</dbReference>
<proteinExistence type="predicted"/>
<name>A0A0K6IRK7_9GAMM</name>
<dbReference type="Gene3D" id="3.90.950.20">
    <property type="entry name" value="CinA-like"/>
    <property type="match status" value="1"/>
</dbReference>
<sequence length="162" mass="17026">MVQEKFLKDLVKQVARRLSERQQMLITAESCTGGLIGAYCTELAGSSEWFYGGVISYANEAKVAALEVSETTLNTEGAVSQATVRQMCAGALALGGDVAVAVSGVAGPSGGSVTKPVGCVFIGWQIKGQPAVIERCQFEGTRRAVRRETVARALAGILELTK</sequence>
<accession>A0A0K6IRK7</accession>
<dbReference type="OrthoDB" id="9801454at2"/>
<dbReference type="Proteomes" id="UP000182769">
    <property type="component" value="Unassembled WGS sequence"/>
</dbReference>
<keyword evidence="2" id="KW-0378">Hydrolase</keyword>
<gene>
    <name evidence="2" type="ORF">Ga0061065_112103</name>
</gene>